<dbReference type="GO" id="GO:0004623">
    <property type="term" value="F:phospholipase A2 activity"/>
    <property type="evidence" value="ECO:0007669"/>
    <property type="project" value="TreeGrafter"/>
</dbReference>
<feature type="region of interest" description="Disordered" evidence="1">
    <location>
        <begin position="558"/>
        <end position="579"/>
    </location>
</feature>
<evidence type="ECO:0000256" key="1">
    <source>
        <dbReference type="SAM" id="MobiDB-lite"/>
    </source>
</evidence>
<proteinExistence type="predicted"/>
<protein>
    <submittedName>
        <fullName evidence="3">Triacylglycerol lipase</fullName>
    </submittedName>
</protein>
<evidence type="ECO:0000313" key="3">
    <source>
        <dbReference type="WBParaSite" id="maker-uti_cns_0006286-snap-gene-0.3-mRNA-1"/>
    </source>
</evidence>
<sequence>HQHERDAINYLTGRIPELRSKHSPSGSAWTSAMYKIVRELDESAEFRDILAAKPEKLEAEPLADSAPFSCQLDRSPSRPTSAHRLRPGDIDVIGAMGDSLTAANGALATSILGLLTEYRGYAWSIGGQVSLSQHTTLANVLRQNNNNLYGHSTGSGSVHNRNSVLNVAVPGNVASHMPGQAKLLVSKLQSDPNVNFNNDWKLITLFIGGNDVCNYCKDKAREIYILWVGSCCLQLIDCNLTAHSVISNEQKLTHRTFQREFSADNYIKHIREALDYLHANVPKAFVNVAELLDVSLVKELKDGSSICNVLQGSLLCRCGAFPENEAEEREVKTIIGEYQTRLSQLIESGRYDTREDFTVVNQPFFKNSKPPRINGKYDQSYFAPDCFHFSRKGHDESAKALWNNMIEPVGQKSTSWTPGGPFKCPTSAEQHSLDSAWPEAAPRGETRLNRLNSIHWTLHGLTLKSLRKLTSFPFKPSMLSIGKFDQFIIRMSGMNIDHQHERDAINYLTSRIPELRSKQPLAGAAWTNALFKIVKELDSSVQFRDVLATNKPAEPVSAEPTSSFNCQLTRSPTKPTSAHRLRPGDIDVIAAMGDSLTAANGALATSILGLTTEYRGYAWSIGGEASLRQHTTLANILKDQNSRLYGYSTGKGAISSSAAVLNVAVPGNVASHVPGQARLLVEKLKSDSRVNYNNDWKLITLLIGGNDVCAYCKDKRAFSADNYIRYIREALDYLHANVPRAFVNVAEVLDVSLVKELKDGSAICGVLQGSLLCKCGAFPENEAEERDVKTIIGEYQARLRQLVDSGRYDTREDFTVVTQPFLRNSKPPRINGVYDQSYLAPDCFHFSRKGHDETGKALWNNMLEPVGRKATEWNIGGPFKCPTSSRPYFATRKN</sequence>
<reference evidence="3" key="1">
    <citation type="submission" date="2016-11" db="UniProtKB">
        <authorList>
            <consortium name="WormBaseParasite"/>
        </authorList>
    </citation>
    <scope>IDENTIFICATION</scope>
</reference>
<organism evidence="2 3">
    <name type="scientific">Macrostomum lignano</name>
    <dbReference type="NCBI Taxonomy" id="282301"/>
    <lineage>
        <taxon>Eukaryota</taxon>
        <taxon>Metazoa</taxon>
        <taxon>Spiralia</taxon>
        <taxon>Lophotrochozoa</taxon>
        <taxon>Platyhelminthes</taxon>
        <taxon>Rhabditophora</taxon>
        <taxon>Macrostomorpha</taxon>
        <taxon>Macrostomida</taxon>
        <taxon>Macrostomidae</taxon>
        <taxon>Macrostomum</taxon>
    </lineage>
</organism>
<dbReference type="PANTHER" id="PTHR21325:SF31">
    <property type="entry name" value="GH22081P-RELATED"/>
    <property type="match status" value="1"/>
</dbReference>
<dbReference type="GO" id="GO:0006644">
    <property type="term" value="P:phospholipid metabolic process"/>
    <property type="evidence" value="ECO:0007669"/>
    <property type="project" value="TreeGrafter"/>
</dbReference>
<keyword evidence="2" id="KW-1185">Reference proteome</keyword>
<feature type="region of interest" description="Disordered" evidence="1">
    <location>
        <begin position="62"/>
        <end position="85"/>
    </location>
</feature>
<dbReference type="AlphaFoldDB" id="A0A1I8HI08"/>
<dbReference type="InterPro" id="IPR035547">
    <property type="entry name" value="Phospholipase_B"/>
</dbReference>
<accession>A0A1I8HI08</accession>
<dbReference type="WBParaSite" id="maker-uti_cns_0006286-snap-gene-0.3-mRNA-1">
    <property type="protein sequence ID" value="maker-uti_cns_0006286-snap-gene-0.3-mRNA-1"/>
    <property type="gene ID" value="maker-uti_cns_0006286-snap-gene-0.3"/>
</dbReference>
<name>A0A1I8HI08_9PLAT</name>
<dbReference type="PANTHER" id="PTHR21325">
    <property type="entry name" value="PHOSPHOLIPASE B, PLB1"/>
    <property type="match status" value="1"/>
</dbReference>
<dbReference type="GO" id="GO:0004622">
    <property type="term" value="F:phosphatidylcholine lysophospholipase activity"/>
    <property type="evidence" value="ECO:0007669"/>
    <property type="project" value="TreeGrafter"/>
</dbReference>
<dbReference type="GO" id="GO:0050253">
    <property type="term" value="F:retinyl-palmitate esterase activity"/>
    <property type="evidence" value="ECO:0007669"/>
    <property type="project" value="TreeGrafter"/>
</dbReference>
<dbReference type="InterPro" id="IPR038885">
    <property type="entry name" value="PLB1"/>
</dbReference>
<dbReference type="GO" id="GO:0031526">
    <property type="term" value="C:brush border membrane"/>
    <property type="evidence" value="ECO:0007669"/>
    <property type="project" value="TreeGrafter"/>
</dbReference>
<dbReference type="Pfam" id="PF00657">
    <property type="entry name" value="Lipase_GDSL"/>
    <property type="match status" value="2"/>
</dbReference>
<dbReference type="InterPro" id="IPR036514">
    <property type="entry name" value="SGNH_hydro_sf"/>
</dbReference>
<dbReference type="Proteomes" id="UP000095280">
    <property type="component" value="Unplaced"/>
</dbReference>
<dbReference type="InterPro" id="IPR001087">
    <property type="entry name" value="GDSL"/>
</dbReference>
<evidence type="ECO:0000313" key="2">
    <source>
        <dbReference type="Proteomes" id="UP000095280"/>
    </source>
</evidence>
<dbReference type="CDD" id="cd01824">
    <property type="entry name" value="Phospholipase_B_like"/>
    <property type="match status" value="2"/>
</dbReference>
<dbReference type="Gene3D" id="3.40.50.1110">
    <property type="entry name" value="SGNH hydrolase"/>
    <property type="match status" value="2"/>
</dbReference>
<dbReference type="SUPFAM" id="SSF52266">
    <property type="entry name" value="SGNH hydrolase"/>
    <property type="match status" value="2"/>
</dbReference>
<feature type="compositionally biased region" description="Polar residues" evidence="1">
    <location>
        <begin position="559"/>
        <end position="576"/>
    </location>
</feature>